<feature type="transmembrane region" description="Helical" evidence="1">
    <location>
        <begin position="6"/>
        <end position="25"/>
    </location>
</feature>
<dbReference type="RefSeq" id="WP_250857294.1">
    <property type="nucleotide sequence ID" value="NZ_JAGSOJ010000001.1"/>
</dbReference>
<dbReference type="AlphaFoldDB" id="A0A9J6NWZ7"/>
<evidence type="ECO:0000313" key="2">
    <source>
        <dbReference type="EMBL" id="MCM1988425.1"/>
    </source>
</evidence>
<keyword evidence="1" id="KW-0812">Transmembrane</keyword>
<protein>
    <submittedName>
        <fullName evidence="2">Uncharacterized protein</fullName>
    </submittedName>
</protein>
<reference evidence="2" key="2">
    <citation type="submission" date="2021-04" db="EMBL/GenBank/DDBJ databases">
        <authorList>
            <person name="Dong X."/>
        </authorList>
    </citation>
    <scope>NUCLEOTIDE SEQUENCE</scope>
    <source>
        <strain evidence="2">ZWT</strain>
    </source>
</reference>
<accession>A0A9J6NWZ7</accession>
<gene>
    <name evidence="2" type="ORF">KDK92_01630</name>
</gene>
<name>A0A9J6NWZ7_9CLOT</name>
<organism evidence="2 3">
    <name type="scientific">Oceanirhabdus seepicola</name>
    <dbReference type="NCBI Taxonomy" id="2828781"/>
    <lineage>
        <taxon>Bacteria</taxon>
        <taxon>Bacillati</taxon>
        <taxon>Bacillota</taxon>
        <taxon>Clostridia</taxon>
        <taxon>Eubacteriales</taxon>
        <taxon>Clostridiaceae</taxon>
        <taxon>Oceanirhabdus</taxon>
    </lineage>
</organism>
<dbReference type="EMBL" id="JAGSOJ010000001">
    <property type="protein sequence ID" value="MCM1988425.1"/>
    <property type="molecule type" value="Genomic_DNA"/>
</dbReference>
<evidence type="ECO:0000256" key="1">
    <source>
        <dbReference type="SAM" id="Phobius"/>
    </source>
</evidence>
<keyword evidence="1" id="KW-0472">Membrane</keyword>
<keyword evidence="3" id="KW-1185">Reference proteome</keyword>
<sequence>MKIKNAYLVLLSIILVIIMMADFHFKDEVKKKVGRISINHNYNLD</sequence>
<dbReference type="Proteomes" id="UP001056429">
    <property type="component" value="Unassembled WGS sequence"/>
</dbReference>
<reference evidence="2" key="1">
    <citation type="journal article" date="2021" name="mSystems">
        <title>Bacteria and Archaea Synergistically Convert Glycine Betaine to Biogenic Methane in the Formosa Cold Seep of the South China Sea.</title>
        <authorList>
            <person name="Li L."/>
            <person name="Zhang W."/>
            <person name="Zhang S."/>
            <person name="Song L."/>
            <person name="Sun Q."/>
            <person name="Zhang H."/>
            <person name="Xiang H."/>
            <person name="Dong X."/>
        </authorList>
    </citation>
    <scope>NUCLEOTIDE SEQUENCE</scope>
    <source>
        <strain evidence="2">ZWT</strain>
    </source>
</reference>
<keyword evidence="1" id="KW-1133">Transmembrane helix</keyword>
<proteinExistence type="predicted"/>
<evidence type="ECO:0000313" key="3">
    <source>
        <dbReference type="Proteomes" id="UP001056429"/>
    </source>
</evidence>
<comment type="caution">
    <text evidence="2">The sequence shown here is derived from an EMBL/GenBank/DDBJ whole genome shotgun (WGS) entry which is preliminary data.</text>
</comment>